<name>A0A0K2UPL7_LEPSM</name>
<dbReference type="AlphaFoldDB" id="A0A0K2UPL7"/>
<reference evidence="2" key="1">
    <citation type="submission" date="2014-05" db="EMBL/GenBank/DDBJ databases">
        <authorList>
            <person name="Chronopoulou M."/>
        </authorList>
    </citation>
    <scope>NUCLEOTIDE SEQUENCE</scope>
    <source>
        <tissue evidence="2">Whole organism</tissue>
    </source>
</reference>
<sequence>MCSVWSFMIVNVLPLLGTNEPLNYNPRLNSKSEFLSSAGITSTCQYISDKSLVLNNFFLFYRTRRMFFGRDFKSNYLDRPIPAFIALEVFPNKMIRQASTVNIGREEKDPSSIIRRRFERFGIIDSMEYADPVVVLKNPFTDTRQKWLRYKLERLVFLQTSPRRS</sequence>
<organism evidence="2">
    <name type="scientific">Lepeophtheirus salmonis</name>
    <name type="common">Salmon louse</name>
    <name type="synonym">Caligus salmonis</name>
    <dbReference type="NCBI Taxonomy" id="72036"/>
    <lineage>
        <taxon>Eukaryota</taxon>
        <taxon>Metazoa</taxon>
        <taxon>Ecdysozoa</taxon>
        <taxon>Arthropoda</taxon>
        <taxon>Crustacea</taxon>
        <taxon>Multicrustacea</taxon>
        <taxon>Hexanauplia</taxon>
        <taxon>Copepoda</taxon>
        <taxon>Siphonostomatoida</taxon>
        <taxon>Caligidae</taxon>
        <taxon>Lepeophtheirus</taxon>
    </lineage>
</organism>
<evidence type="ECO:0000313" key="2">
    <source>
        <dbReference type="EMBL" id="CDW40219.1"/>
    </source>
</evidence>
<protein>
    <submittedName>
        <fullName evidence="2">Uncharacterized protein</fullName>
    </submittedName>
</protein>
<evidence type="ECO:0000256" key="1">
    <source>
        <dbReference type="SAM" id="SignalP"/>
    </source>
</evidence>
<dbReference type="EMBL" id="HACA01022858">
    <property type="protein sequence ID" value="CDW40219.1"/>
    <property type="molecule type" value="Transcribed_RNA"/>
</dbReference>
<proteinExistence type="predicted"/>
<feature type="signal peptide" evidence="1">
    <location>
        <begin position="1"/>
        <end position="17"/>
    </location>
</feature>
<feature type="chain" id="PRO_5005488902" evidence="1">
    <location>
        <begin position="18"/>
        <end position="165"/>
    </location>
</feature>
<keyword evidence="1" id="KW-0732">Signal</keyword>
<accession>A0A0K2UPL7</accession>